<keyword evidence="2" id="KW-0472">Membrane</keyword>
<organism evidence="3 4">
    <name type="scientific">Sinomonas atrocyanea</name>
    <dbReference type="NCBI Taxonomy" id="37927"/>
    <lineage>
        <taxon>Bacteria</taxon>
        <taxon>Bacillati</taxon>
        <taxon>Actinomycetota</taxon>
        <taxon>Actinomycetes</taxon>
        <taxon>Micrococcales</taxon>
        <taxon>Micrococcaceae</taxon>
        <taxon>Sinomonas</taxon>
    </lineage>
</organism>
<dbReference type="EMBL" id="CP014518">
    <property type="protein sequence ID" value="AMM31199.1"/>
    <property type="molecule type" value="Genomic_DNA"/>
</dbReference>
<feature type="transmembrane region" description="Helical" evidence="2">
    <location>
        <begin position="75"/>
        <end position="95"/>
    </location>
</feature>
<protein>
    <submittedName>
        <fullName evidence="3">Uncharacterized protein</fullName>
    </submittedName>
</protein>
<keyword evidence="2" id="KW-0812">Transmembrane</keyword>
<dbReference type="Proteomes" id="UP000070134">
    <property type="component" value="Chromosome"/>
</dbReference>
<feature type="transmembrane region" description="Helical" evidence="2">
    <location>
        <begin position="132"/>
        <end position="152"/>
    </location>
</feature>
<proteinExistence type="predicted"/>
<evidence type="ECO:0000256" key="1">
    <source>
        <dbReference type="SAM" id="MobiDB-lite"/>
    </source>
</evidence>
<keyword evidence="2" id="KW-1133">Transmembrane helix</keyword>
<dbReference type="AlphaFoldDB" id="A0A126ZVJ9"/>
<accession>A0A126ZVJ9</accession>
<dbReference type="OrthoDB" id="10010074at2"/>
<dbReference type="KEGG" id="satk:SA2016_0503"/>
<dbReference type="STRING" id="37927.SA2016_0503"/>
<evidence type="ECO:0000313" key="4">
    <source>
        <dbReference type="Proteomes" id="UP000070134"/>
    </source>
</evidence>
<feature type="transmembrane region" description="Helical" evidence="2">
    <location>
        <begin position="101"/>
        <end position="120"/>
    </location>
</feature>
<keyword evidence="4" id="KW-1185">Reference proteome</keyword>
<evidence type="ECO:0000313" key="3">
    <source>
        <dbReference type="EMBL" id="AMM31199.1"/>
    </source>
</evidence>
<reference evidence="3 4" key="1">
    <citation type="submission" date="2016-02" db="EMBL/GenBank/DDBJ databases">
        <title>Complete genome of Sinomonas atrocyanea KCTC 3377.</title>
        <authorList>
            <person name="Kim K.M."/>
        </authorList>
    </citation>
    <scope>NUCLEOTIDE SEQUENCE [LARGE SCALE GENOMIC DNA]</scope>
    <source>
        <strain evidence="3 4">KCTC 3377</strain>
    </source>
</reference>
<gene>
    <name evidence="3" type="ORF">SA2016_0503</name>
</gene>
<sequence length="153" mass="15373">MTTPGNAPRRNPYRDPSAYWPDGVQPGAAASGRGLDGLLPDGTRRGEIVRAGGGPASPASAGQPRGGERRPPKPVSRLATGLGGVALGFGILALTLGAVPWIGAFLAAGPLLGSAFAAWGSFARSKVRAARVSAMAVAGVALSALHVILLFVR</sequence>
<dbReference type="RefSeq" id="WP_066494901.1">
    <property type="nucleotide sequence ID" value="NZ_BJMO01000017.1"/>
</dbReference>
<feature type="region of interest" description="Disordered" evidence="1">
    <location>
        <begin position="1"/>
        <end position="74"/>
    </location>
</feature>
<name>A0A126ZVJ9_9MICC</name>
<evidence type="ECO:0000256" key="2">
    <source>
        <dbReference type="SAM" id="Phobius"/>
    </source>
</evidence>